<gene>
    <name evidence="9" type="ordered locus">DEHA2F05654g</name>
</gene>
<dbReference type="PANTHER" id="PTHR21311:SF0">
    <property type="entry name" value="CONSERVED OLIGOMERIC GOLGI COMPLEX SUBUNIT 8"/>
    <property type="match status" value="1"/>
</dbReference>
<evidence type="ECO:0000256" key="8">
    <source>
        <dbReference type="ARBA" id="ARBA00031347"/>
    </source>
</evidence>
<evidence type="ECO:0000256" key="2">
    <source>
        <dbReference type="ARBA" id="ARBA00006419"/>
    </source>
</evidence>
<reference evidence="9 10" key="1">
    <citation type="journal article" date="2004" name="Nature">
        <title>Genome evolution in yeasts.</title>
        <authorList>
            <consortium name="Genolevures"/>
            <person name="Dujon B."/>
            <person name="Sherman D."/>
            <person name="Fischer G."/>
            <person name="Durrens P."/>
            <person name="Casaregola S."/>
            <person name="Lafontaine I."/>
            <person name="de Montigny J."/>
            <person name="Marck C."/>
            <person name="Neuveglise C."/>
            <person name="Talla E."/>
            <person name="Goffard N."/>
            <person name="Frangeul L."/>
            <person name="Aigle M."/>
            <person name="Anthouard V."/>
            <person name="Babour A."/>
            <person name="Barbe V."/>
            <person name="Barnay S."/>
            <person name="Blanchin S."/>
            <person name="Beckerich J.M."/>
            <person name="Beyne E."/>
            <person name="Bleykasten C."/>
            <person name="Boisrame A."/>
            <person name="Boyer J."/>
            <person name="Cattolico L."/>
            <person name="Confanioleri F."/>
            <person name="de Daruvar A."/>
            <person name="Despons L."/>
            <person name="Fabre E."/>
            <person name="Fairhead C."/>
            <person name="Ferry-Dumazet H."/>
            <person name="Groppi A."/>
            <person name="Hantraye F."/>
            <person name="Hennequin C."/>
            <person name="Jauniaux N."/>
            <person name="Joyet P."/>
            <person name="Kachouri R."/>
            <person name="Kerrest A."/>
            <person name="Koszul R."/>
            <person name="Lemaire M."/>
            <person name="Lesur I."/>
            <person name="Ma L."/>
            <person name="Muller H."/>
            <person name="Nicaud J.M."/>
            <person name="Nikolski M."/>
            <person name="Oztas S."/>
            <person name="Ozier-Kalogeropoulos O."/>
            <person name="Pellenz S."/>
            <person name="Potier S."/>
            <person name="Richard G.F."/>
            <person name="Straub M.L."/>
            <person name="Suleau A."/>
            <person name="Swennene D."/>
            <person name="Tekaia F."/>
            <person name="Wesolowski-Louvel M."/>
            <person name="Westhof E."/>
            <person name="Wirth B."/>
            <person name="Zeniou-Meyer M."/>
            <person name="Zivanovic I."/>
            <person name="Bolotin-Fukuhara M."/>
            <person name="Thierry A."/>
            <person name="Bouchier C."/>
            <person name="Caudron B."/>
            <person name="Scarpelli C."/>
            <person name="Gaillardin C."/>
            <person name="Weissenbach J."/>
            <person name="Wincker P."/>
            <person name="Souciet J.L."/>
        </authorList>
    </citation>
    <scope>NUCLEOTIDE SEQUENCE [LARGE SCALE GENOMIC DNA]</scope>
    <source>
        <strain evidence="10">ATCC 36239 / CBS 767 / BCRC 21394 / JCM 1990 / NBRC 0083 / IGC 2968</strain>
    </source>
</reference>
<dbReference type="GO" id="GO:0017119">
    <property type="term" value="C:Golgi transport complex"/>
    <property type="evidence" value="ECO:0007669"/>
    <property type="project" value="InterPro"/>
</dbReference>
<dbReference type="Pfam" id="PF04124">
    <property type="entry name" value="Dor1"/>
    <property type="match status" value="2"/>
</dbReference>
<dbReference type="OrthoDB" id="1661054at2759"/>
<keyword evidence="5" id="KW-0653">Protein transport</keyword>
<dbReference type="InterPro" id="IPR007255">
    <property type="entry name" value="COG8"/>
</dbReference>
<dbReference type="FunCoup" id="Q6BMG4">
    <property type="interactions" value="64"/>
</dbReference>
<evidence type="ECO:0000313" key="9">
    <source>
        <dbReference type="EMBL" id="CAG88932.2"/>
    </source>
</evidence>
<evidence type="ECO:0000256" key="3">
    <source>
        <dbReference type="ARBA" id="ARBA00020983"/>
    </source>
</evidence>
<name>Q6BMG4_DEBHA</name>
<evidence type="ECO:0000256" key="1">
    <source>
        <dbReference type="ARBA" id="ARBA00004395"/>
    </source>
</evidence>
<evidence type="ECO:0000313" key="10">
    <source>
        <dbReference type="Proteomes" id="UP000000599"/>
    </source>
</evidence>
<proteinExistence type="inferred from homology"/>
<evidence type="ECO:0000256" key="6">
    <source>
        <dbReference type="ARBA" id="ARBA00023034"/>
    </source>
</evidence>
<organism evidence="9 10">
    <name type="scientific">Debaryomyces hansenii (strain ATCC 36239 / CBS 767 / BCRC 21394 / JCM 1990 / NBRC 0083 / IGC 2968)</name>
    <name type="common">Yeast</name>
    <name type="synonym">Torulaspora hansenii</name>
    <dbReference type="NCBI Taxonomy" id="284592"/>
    <lineage>
        <taxon>Eukaryota</taxon>
        <taxon>Fungi</taxon>
        <taxon>Dikarya</taxon>
        <taxon>Ascomycota</taxon>
        <taxon>Saccharomycotina</taxon>
        <taxon>Pichiomycetes</taxon>
        <taxon>Debaryomycetaceae</taxon>
        <taxon>Debaryomyces</taxon>
    </lineage>
</organism>
<dbReference type="GeneID" id="2903380"/>
<dbReference type="GO" id="GO:0032258">
    <property type="term" value="P:cytoplasm to vacuole targeting by the Cvt pathway"/>
    <property type="evidence" value="ECO:0007669"/>
    <property type="project" value="TreeGrafter"/>
</dbReference>
<comment type="subcellular location">
    <subcellularLocation>
        <location evidence="1">Golgi apparatus membrane</location>
        <topology evidence="1">Peripheral membrane protein</topology>
    </subcellularLocation>
</comment>
<evidence type="ECO:0000256" key="5">
    <source>
        <dbReference type="ARBA" id="ARBA00022927"/>
    </source>
</evidence>
<dbReference type="HOGENOM" id="CLU_044223_0_0_1"/>
<dbReference type="InParanoid" id="Q6BMG4"/>
<keyword evidence="10" id="KW-1185">Reference proteome</keyword>
<dbReference type="EMBL" id="CR382138">
    <property type="protein sequence ID" value="CAG88932.2"/>
    <property type="molecule type" value="Genomic_DNA"/>
</dbReference>
<dbReference type="KEGG" id="dha:DEHA2F05654g"/>
<comment type="similarity">
    <text evidence="2">Belongs to the COG8 family.</text>
</comment>
<dbReference type="GO" id="GO:0000139">
    <property type="term" value="C:Golgi membrane"/>
    <property type="evidence" value="ECO:0007669"/>
    <property type="project" value="UniProtKB-SubCell"/>
</dbReference>
<sequence length="441" mass="50948">MSGILLDTLSEDLDPTLAEFLKSNSELRQISEQYLVDLLINDDLLCTDTYTTTSKSSNTDVSNVEGQPRTLTEEIAELDSQQREIKMQLASITNNNRDLIIDISKDLTSIREDVNSGFDKEINSMIKILDMENSNGEKFEIPENERLNNTMITYNSILSNIDSVLDLLELPTLCKVCILQGNYQESLEISILVQTLVIRFPNLKIFQNIHYQVEQELKLMVKGLIKLLNTNLKQNNILKIFQILNKLDLLNYNTSSAISSSVNVTSNKKLQKDKFLKIVYLNARFKFIINELSNLTPLLKFNKLTYLKRYIEIYREFIFNSLSIYHAIFNFSPASNDIDIKHEEDNLLISQFIKNLASLLAEELKKYLPELIAPSEKDDNIDKQTQKDGLILQIIYLCQSLAKYNVDFESLITWELCYRNNSILSEEDWLKNMAKVKKFRA</sequence>
<evidence type="ECO:0000256" key="4">
    <source>
        <dbReference type="ARBA" id="ARBA00022448"/>
    </source>
</evidence>
<keyword evidence="4" id="KW-0813">Transport</keyword>
<dbReference type="RefSeq" id="XP_460607.2">
    <property type="nucleotide sequence ID" value="XM_460607.1"/>
</dbReference>
<keyword evidence="6" id="KW-0333">Golgi apparatus</keyword>
<dbReference type="GO" id="GO:0006891">
    <property type="term" value="P:intra-Golgi vesicle-mediated transport"/>
    <property type="evidence" value="ECO:0007669"/>
    <property type="project" value="TreeGrafter"/>
</dbReference>
<dbReference type="eggNOG" id="KOG2069">
    <property type="taxonomic scope" value="Eukaryota"/>
</dbReference>
<protein>
    <recommendedName>
        <fullName evidence="3">Conserved oligomeric Golgi complex subunit 8</fullName>
    </recommendedName>
    <alternativeName>
        <fullName evidence="8">Component of oligomeric Golgi complex 8</fullName>
    </alternativeName>
</protein>
<keyword evidence="7" id="KW-0472">Membrane</keyword>
<dbReference type="VEuPathDB" id="FungiDB:DEHA2F05654g"/>
<dbReference type="OMA" id="QIIYLCK"/>
<evidence type="ECO:0000256" key="7">
    <source>
        <dbReference type="ARBA" id="ARBA00023136"/>
    </source>
</evidence>
<accession>Q6BMG4</accession>
<dbReference type="STRING" id="284592.Q6BMG4"/>
<dbReference type="PANTHER" id="PTHR21311">
    <property type="entry name" value="CONSERVED OLIGOMERIC GOLGI COMPLEX COMPONENT 8"/>
    <property type="match status" value="1"/>
</dbReference>
<dbReference type="AlphaFoldDB" id="Q6BMG4"/>
<dbReference type="Proteomes" id="UP000000599">
    <property type="component" value="Chromosome F"/>
</dbReference>